<dbReference type="InterPro" id="IPR045246">
    <property type="entry name" value="Piwi_ago-like"/>
</dbReference>
<keyword evidence="5" id="KW-1185">Reference proteome</keyword>
<feature type="region of interest" description="Disordered" evidence="1">
    <location>
        <begin position="1"/>
        <end position="62"/>
    </location>
</feature>
<dbReference type="Pfam" id="PF02170">
    <property type="entry name" value="PAZ"/>
    <property type="match status" value="1"/>
</dbReference>
<dbReference type="InterPro" id="IPR003165">
    <property type="entry name" value="Piwi"/>
</dbReference>
<evidence type="ECO:0000256" key="1">
    <source>
        <dbReference type="SAM" id="MobiDB-lite"/>
    </source>
</evidence>
<accession>A0ABR3YXB4</accession>
<feature type="compositionally biased region" description="Gly residues" evidence="1">
    <location>
        <begin position="30"/>
        <end position="50"/>
    </location>
</feature>
<dbReference type="InterPro" id="IPR012337">
    <property type="entry name" value="RNaseH-like_sf"/>
</dbReference>
<evidence type="ECO:0000313" key="4">
    <source>
        <dbReference type="EMBL" id="KAL1893019.1"/>
    </source>
</evidence>
<gene>
    <name evidence="4" type="ORF">Sste5346_006700</name>
</gene>
<dbReference type="InterPro" id="IPR032472">
    <property type="entry name" value="ArgoL2"/>
</dbReference>
<dbReference type="Gene3D" id="3.40.50.2300">
    <property type="match status" value="1"/>
</dbReference>
<feature type="domain" description="PAZ" evidence="2">
    <location>
        <begin position="375"/>
        <end position="486"/>
    </location>
</feature>
<dbReference type="InterPro" id="IPR036397">
    <property type="entry name" value="RNaseH_sf"/>
</dbReference>
<reference evidence="4 5" key="1">
    <citation type="journal article" date="2024" name="IMA Fungus">
        <title>IMA Genome - F19 : A genome assembly and annotation guide to empower mycologists, including annotated draft genome sequences of Ceratocystis pirilliformis, Diaporthe australafricana, Fusarium ophioides, Paecilomyces lecythidis, and Sporothrix stenoceras.</title>
        <authorList>
            <person name="Aylward J."/>
            <person name="Wilson A.M."/>
            <person name="Visagie C.M."/>
            <person name="Spraker J."/>
            <person name="Barnes I."/>
            <person name="Buitendag C."/>
            <person name="Ceriani C."/>
            <person name="Del Mar Angel L."/>
            <person name="du Plessis D."/>
            <person name="Fuchs T."/>
            <person name="Gasser K."/>
            <person name="Kramer D."/>
            <person name="Li W."/>
            <person name="Munsamy K."/>
            <person name="Piso A."/>
            <person name="Price J.L."/>
            <person name="Sonnekus B."/>
            <person name="Thomas C."/>
            <person name="van der Nest A."/>
            <person name="van Dijk A."/>
            <person name="van Heerden A."/>
            <person name="van Vuuren N."/>
            <person name="Yilmaz N."/>
            <person name="Duong T.A."/>
            <person name="van der Merwe N.A."/>
            <person name="Wingfield M.J."/>
            <person name="Wingfield B.D."/>
        </authorList>
    </citation>
    <scope>NUCLEOTIDE SEQUENCE [LARGE SCALE GENOMIC DNA]</scope>
    <source>
        <strain evidence="4 5">CMW 5346</strain>
    </source>
</reference>
<feature type="region of interest" description="Disordered" evidence="1">
    <location>
        <begin position="410"/>
        <end position="430"/>
    </location>
</feature>
<dbReference type="SMART" id="SM01163">
    <property type="entry name" value="DUF1785"/>
    <property type="match status" value="1"/>
</dbReference>
<dbReference type="EMBL" id="JAWCUI010000040">
    <property type="protein sequence ID" value="KAL1893019.1"/>
    <property type="molecule type" value="Genomic_DNA"/>
</dbReference>
<dbReference type="InterPro" id="IPR036085">
    <property type="entry name" value="PAZ_dom_sf"/>
</dbReference>
<evidence type="ECO:0000259" key="2">
    <source>
        <dbReference type="PROSITE" id="PS50821"/>
    </source>
</evidence>
<feature type="compositionally biased region" description="Gly residues" evidence="1">
    <location>
        <begin position="1"/>
        <end position="23"/>
    </location>
</feature>
<evidence type="ECO:0000313" key="5">
    <source>
        <dbReference type="Proteomes" id="UP001583186"/>
    </source>
</evidence>
<dbReference type="PANTHER" id="PTHR22891">
    <property type="entry name" value="EUKARYOTIC TRANSLATION INITIATION FACTOR 2C"/>
    <property type="match status" value="1"/>
</dbReference>
<organism evidence="4 5">
    <name type="scientific">Sporothrix stenoceras</name>
    <dbReference type="NCBI Taxonomy" id="5173"/>
    <lineage>
        <taxon>Eukaryota</taxon>
        <taxon>Fungi</taxon>
        <taxon>Dikarya</taxon>
        <taxon>Ascomycota</taxon>
        <taxon>Pezizomycotina</taxon>
        <taxon>Sordariomycetes</taxon>
        <taxon>Sordariomycetidae</taxon>
        <taxon>Ophiostomatales</taxon>
        <taxon>Ophiostomataceae</taxon>
        <taxon>Sporothrix</taxon>
    </lineage>
</organism>
<dbReference type="Proteomes" id="UP001583186">
    <property type="component" value="Unassembled WGS sequence"/>
</dbReference>
<feature type="domain" description="Piwi" evidence="3">
    <location>
        <begin position="670"/>
        <end position="999"/>
    </location>
</feature>
<dbReference type="Pfam" id="PF02171">
    <property type="entry name" value="Piwi"/>
    <property type="match status" value="1"/>
</dbReference>
<dbReference type="SUPFAM" id="SSF53098">
    <property type="entry name" value="Ribonuclease H-like"/>
    <property type="match status" value="1"/>
</dbReference>
<evidence type="ECO:0008006" key="6">
    <source>
        <dbReference type="Google" id="ProtNLM"/>
    </source>
</evidence>
<dbReference type="Gene3D" id="3.30.420.10">
    <property type="entry name" value="Ribonuclease H-like superfamily/Ribonuclease H"/>
    <property type="match status" value="1"/>
</dbReference>
<sequence length="1040" mass="111038">MSGRGQGYRGGRGGGGGGRGGGDTFAYRPRGGGGGGYRGGGGGGGRGGGAVSVVTGAPPPDPAVTNLENAILKAKPAGGKVDATRPFPMRPGYGTKGVPVTLWANYVVLTAASKPELVLHRYDVSVTPAVTGKKRAQVLRIFLEDKPELAGHRGDIVTDCKSTLVSRVRLPIDDSYTGSIAYRVEGEDAVEDDGGSGLPATRKEFVVKLKYTNALPVADLLAHLSSTSASTAAATDSTTAYTDGLPTLQALNIFFNHHAKTSRDLVAVGSSKTFSLKSGSNNEWDLGSGLTALRGVFSSVRMATARLLVNVNVTNGAFYQTGPLDQLMMARTGGQGATPGNVRRLEAFLKRVRVRTTHLKDKTNRKGEVIPRLKTVFGLATPNDGYGQEHPPKVARFGAGPKDVQFWLEGNGAGSASNAPKAPKKGKGKGVPAPAPAAAAGRYISVYDFFVQTYNRHLANPSLPVINVGNREHPTYLPAEVCVVLPGQPARAKLDPNQTQQMIRFAVRRPHENQNFITNEGLAMAGLTAASNPLLKGFGLDATSRLVTVPGRVLQGPRITYGQNKTANVKDGGWNMVPQGSLPLKFMAGSTLSSWSCLYLDVQAYSTRARGFQPDELNPLLQMFRGIMQASGVTVAPPAAAKRVRLMGDGLDDPALANFMQMAASSKIQLLLIILPAAPIPLYNRVKQLGDVRYGVHTVCVVGEKIANPNRQDQYLRNVALKCNLKMGGRNQLVEPTRLGLLAEGKTMVVGIDVTHPSPGSSSRAPSIAGMVANVDGAALGQWPGVLRVQTEARQEMVAHLQEMLVSRLRLWLAKQKKLPENILVYRDGVSEGHYPQVVSEELPRLRAACKDVYPPADQAKGLPKMTLVVVGKRHHTRFYPTTVDDADRTGNTKPGTIVDRGVTEARSWDFFLQAHAALQGTVRPGHYVVLLDEIFRPKYDPTGRGGPPPGGALGVADRLEDVTQSMCYIFGRATKAVSLCTPAYYADILCERARCYLSSVFDETPEASTVASQAGGGAGLPSDQDVQIHPHLKDTMFYI</sequence>
<dbReference type="SMART" id="SM00950">
    <property type="entry name" value="Piwi"/>
    <property type="match status" value="1"/>
</dbReference>
<dbReference type="InterPro" id="IPR014811">
    <property type="entry name" value="ArgoL1"/>
</dbReference>
<dbReference type="Pfam" id="PF16486">
    <property type="entry name" value="ArgoN"/>
    <property type="match status" value="1"/>
</dbReference>
<dbReference type="CDD" id="cd04657">
    <property type="entry name" value="Piwi_ago-like"/>
    <property type="match status" value="1"/>
</dbReference>
<comment type="caution">
    <text evidence="4">The sequence shown here is derived from an EMBL/GenBank/DDBJ whole genome shotgun (WGS) entry which is preliminary data.</text>
</comment>
<dbReference type="Pfam" id="PF08699">
    <property type="entry name" value="ArgoL1"/>
    <property type="match status" value="1"/>
</dbReference>
<dbReference type="CDD" id="cd02846">
    <property type="entry name" value="PAZ_argonaute_like"/>
    <property type="match status" value="1"/>
</dbReference>
<evidence type="ECO:0000259" key="3">
    <source>
        <dbReference type="PROSITE" id="PS50822"/>
    </source>
</evidence>
<dbReference type="Gene3D" id="2.170.260.10">
    <property type="entry name" value="paz domain"/>
    <property type="match status" value="1"/>
</dbReference>
<dbReference type="PROSITE" id="PS50822">
    <property type="entry name" value="PIWI"/>
    <property type="match status" value="1"/>
</dbReference>
<dbReference type="Pfam" id="PF16488">
    <property type="entry name" value="ArgoL2"/>
    <property type="match status" value="1"/>
</dbReference>
<dbReference type="InterPro" id="IPR032474">
    <property type="entry name" value="Argonaute_N"/>
</dbReference>
<proteinExistence type="predicted"/>
<dbReference type="SUPFAM" id="SSF101690">
    <property type="entry name" value="PAZ domain"/>
    <property type="match status" value="1"/>
</dbReference>
<dbReference type="InterPro" id="IPR003100">
    <property type="entry name" value="PAZ_dom"/>
</dbReference>
<dbReference type="PROSITE" id="PS50821">
    <property type="entry name" value="PAZ"/>
    <property type="match status" value="1"/>
</dbReference>
<name>A0ABR3YXB4_9PEZI</name>
<protein>
    <recommendedName>
        <fullName evidence="6">RNA interference and protein silencing protein</fullName>
    </recommendedName>
</protein>